<name>A0AAE0Q7E9_9TELE</name>
<sequence length="29" mass="3182">MTTRVEFLGGVFFGGVFYIRVSVCILNGV</sequence>
<evidence type="ECO:0000313" key="3">
    <source>
        <dbReference type="Proteomes" id="UP001274896"/>
    </source>
</evidence>
<evidence type="ECO:0000256" key="1">
    <source>
        <dbReference type="SAM" id="Phobius"/>
    </source>
</evidence>
<comment type="caution">
    <text evidence="2">The sequence shown here is derived from an EMBL/GenBank/DDBJ whole genome shotgun (WGS) entry which is preliminary data.</text>
</comment>
<dbReference type="AlphaFoldDB" id="A0AAE0Q7E9"/>
<gene>
    <name evidence="2" type="ORF">QTP70_007021</name>
</gene>
<keyword evidence="1" id="KW-0472">Membrane</keyword>
<protein>
    <submittedName>
        <fullName evidence="2">Uncharacterized protein</fullName>
    </submittedName>
</protein>
<proteinExistence type="predicted"/>
<reference evidence="2" key="1">
    <citation type="submission" date="2023-06" db="EMBL/GenBank/DDBJ databases">
        <title>Male Hemibagrus guttatus genome.</title>
        <authorList>
            <person name="Bian C."/>
        </authorList>
    </citation>
    <scope>NUCLEOTIDE SEQUENCE</scope>
    <source>
        <strain evidence="2">Male_cb2023</strain>
        <tissue evidence="2">Muscle</tissue>
    </source>
</reference>
<keyword evidence="1" id="KW-0812">Transmembrane</keyword>
<dbReference type="Proteomes" id="UP001274896">
    <property type="component" value="Unassembled WGS sequence"/>
</dbReference>
<accession>A0AAE0Q7E9</accession>
<feature type="transmembrane region" description="Helical" evidence="1">
    <location>
        <begin position="7"/>
        <end position="28"/>
    </location>
</feature>
<keyword evidence="1" id="KW-1133">Transmembrane helix</keyword>
<keyword evidence="3" id="KW-1185">Reference proteome</keyword>
<organism evidence="2 3">
    <name type="scientific">Hemibagrus guttatus</name>
    <dbReference type="NCBI Taxonomy" id="175788"/>
    <lineage>
        <taxon>Eukaryota</taxon>
        <taxon>Metazoa</taxon>
        <taxon>Chordata</taxon>
        <taxon>Craniata</taxon>
        <taxon>Vertebrata</taxon>
        <taxon>Euteleostomi</taxon>
        <taxon>Actinopterygii</taxon>
        <taxon>Neopterygii</taxon>
        <taxon>Teleostei</taxon>
        <taxon>Ostariophysi</taxon>
        <taxon>Siluriformes</taxon>
        <taxon>Bagridae</taxon>
        <taxon>Hemibagrus</taxon>
    </lineage>
</organism>
<evidence type="ECO:0000313" key="2">
    <source>
        <dbReference type="EMBL" id="KAK3515114.1"/>
    </source>
</evidence>
<dbReference type="EMBL" id="JAUCMX010000020">
    <property type="protein sequence ID" value="KAK3515114.1"/>
    <property type="molecule type" value="Genomic_DNA"/>
</dbReference>